<evidence type="ECO:0000313" key="8">
    <source>
        <dbReference type="EMBL" id="GAA5226456.1"/>
    </source>
</evidence>
<keyword evidence="9" id="KW-1185">Reference proteome</keyword>
<feature type="domain" description="Major facilitator superfamily (MFS) profile" evidence="7">
    <location>
        <begin position="25"/>
        <end position="509"/>
    </location>
</feature>
<comment type="caution">
    <text evidence="8">The sequence shown here is derived from an EMBL/GenBank/DDBJ whole genome shotgun (WGS) entry which is preliminary data.</text>
</comment>
<feature type="transmembrane region" description="Helical" evidence="6">
    <location>
        <begin position="91"/>
        <end position="109"/>
    </location>
</feature>
<evidence type="ECO:0000256" key="3">
    <source>
        <dbReference type="ARBA" id="ARBA00022989"/>
    </source>
</evidence>
<accession>A0ABP9TJY2</accession>
<feature type="transmembrane region" description="Helical" evidence="6">
    <location>
        <begin position="25"/>
        <end position="48"/>
    </location>
</feature>
<keyword evidence="4 6" id="KW-0472">Membrane</keyword>
<feature type="transmembrane region" description="Helical" evidence="6">
    <location>
        <begin position="347"/>
        <end position="365"/>
    </location>
</feature>
<dbReference type="RefSeq" id="WP_210099530.1">
    <property type="nucleotide sequence ID" value="NZ_BAABLK010000022.1"/>
</dbReference>
<protein>
    <submittedName>
        <fullName evidence="8">MDR family MFS transporter</fullName>
    </submittedName>
</protein>
<feature type="region of interest" description="Disordered" evidence="5">
    <location>
        <begin position="515"/>
        <end position="550"/>
    </location>
</feature>
<sequence>MTAAKPMAPSATEHKVYTHQEILQIMTALLAALFTAMISTTIVSTALPTIMADLDGTQRQYTWVITASLLAMTVVTPVWGKLSDLFNKKTLAQIAILLFVAGSIAAGLATDITTMMSARAVQGVAMGGLMALVQSIMGTIIAPKERGRYAGYMGGVMAVATVSGPLLGGVITDTLNWRWCFYVPVPLAVVALILIQMKLHLPVKAHRTIKIDYVGSVLIAITAALPMLWVTFAGNDYDWISWQSALFLVAFVVLAALTVIVELRVPEPIIPIRVLRNKTAAWMIVASLGAGVGMFGSGVFLTQYFQLGTGVTPTQAGLMTIPMILGQLLSSTVGGQIVSKMGQWKPVMLVGSVLMVIGLAGLGTIDHNTSYLFVAIFMALMGLGVGTLVQNVVLAVQNTVDVTEVGAASAAIAFFRSLAGAIGVSILGAVLTTRVGSNIAAGLGELGITKNATAGGSGDTQLDISGLPAPVREVFHHSYADAFGPIFMIAAVIAVISLIAILAVRGTPLRTTVGMAPPKREETAEASCAEQEDQAAEAALAAPEQPAEKG</sequence>
<dbReference type="Gene3D" id="1.20.1250.20">
    <property type="entry name" value="MFS general substrate transporter like domains"/>
    <property type="match status" value="1"/>
</dbReference>
<dbReference type="PANTHER" id="PTHR23501">
    <property type="entry name" value="MAJOR FACILITATOR SUPERFAMILY"/>
    <property type="match status" value="1"/>
</dbReference>
<evidence type="ECO:0000256" key="5">
    <source>
        <dbReference type="SAM" id="MobiDB-lite"/>
    </source>
</evidence>
<feature type="transmembrane region" description="Helical" evidence="6">
    <location>
        <begin position="371"/>
        <end position="396"/>
    </location>
</feature>
<feature type="transmembrane region" description="Helical" evidence="6">
    <location>
        <begin position="181"/>
        <end position="201"/>
    </location>
</feature>
<feature type="transmembrane region" description="Helical" evidence="6">
    <location>
        <begin position="316"/>
        <end position="335"/>
    </location>
</feature>
<feature type="transmembrane region" description="Helical" evidence="6">
    <location>
        <begin position="149"/>
        <end position="169"/>
    </location>
</feature>
<dbReference type="PROSITE" id="PS50850">
    <property type="entry name" value="MFS"/>
    <property type="match status" value="1"/>
</dbReference>
<keyword evidence="2 6" id="KW-0812">Transmembrane</keyword>
<dbReference type="CDD" id="cd17502">
    <property type="entry name" value="MFS_Azr1_MDR_like"/>
    <property type="match status" value="1"/>
</dbReference>
<feature type="transmembrane region" description="Helical" evidence="6">
    <location>
        <begin position="482"/>
        <end position="504"/>
    </location>
</feature>
<dbReference type="Proteomes" id="UP001501257">
    <property type="component" value="Unassembled WGS sequence"/>
</dbReference>
<feature type="transmembrane region" description="Helical" evidence="6">
    <location>
        <begin position="239"/>
        <end position="261"/>
    </location>
</feature>
<dbReference type="InterPro" id="IPR011701">
    <property type="entry name" value="MFS"/>
</dbReference>
<organism evidence="8 9">
    <name type="scientific">Paeniglutamicibacter antarcticus</name>
    <dbReference type="NCBI Taxonomy" id="494023"/>
    <lineage>
        <taxon>Bacteria</taxon>
        <taxon>Bacillati</taxon>
        <taxon>Actinomycetota</taxon>
        <taxon>Actinomycetes</taxon>
        <taxon>Micrococcales</taxon>
        <taxon>Micrococcaceae</taxon>
        <taxon>Paeniglutamicibacter</taxon>
    </lineage>
</organism>
<evidence type="ECO:0000256" key="1">
    <source>
        <dbReference type="ARBA" id="ARBA00004651"/>
    </source>
</evidence>
<proteinExistence type="predicted"/>
<evidence type="ECO:0000259" key="7">
    <source>
        <dbReference type="PROSITE" id="PS50850"/>
    </source>
</evidence>
<evidence type="ECO:0000256" key="2">
    <source>
        <dbReference type="ARBA" id="ARBA00022692"/>
    </source>
</evidence>
<evidence type="ECO:0000313" key="9">
    <source>
        <dbReference type="Proteomes" id="UP001501257"/>
    </source>
</evidence>
<feature type="transmembrane region" description="Helical" evidence="6">
    <location>
        <begin position="121"/>
        <end position="142"/>
    </location>
</feature>
<feature type="transmembrane region" description="Helical" evidence="6">
    <location>
        <begin position="213"/>
        <end position="233"/>
    </location>
</feature>
<dbReference type="SUPFAM" id="SSF103473">
    <property type="entry name" value="MFS general substrate transporter"/>
    <property type="match status" value="1"/>
</dbReference>
<feature type="transmembrane region" description="Helical" evidence="6">
    <location>
        <begin position="281"/>
        <end position="304"/>
    </location>
</feature>
<evidence type="ECO:0000256" key="6">
    <source>
        <dbReference type="SAM" id="Phobius"/>
    </source>
</evidence>
<dbReference type="Pfam" id="PF07690">
    <property type="entry name" value="MFS_1"/>
    <property type="match status" value="1"/>
</dbReference>
<feature type="transmembrane region" description="Helical" evidence="6">
    <location>
        <begin position="60"/>
        <end position="79"/>
    </location>
</feature>
<name>A0ABP9TJY2_9MICC</name>
<comment type="subcellular location">
    <subcellularLocation>
        <location evidence="1">Cell membrane</location>
        <topology evidence="1">Multi-pass membrane protein</topology>
    </subcellularLocation>
</comment>
<dbReference type="PANTHER" id="PTHR23501:SF197">
    <property type="entry name" value="COMD"/>
    <property type="match status" value="1"/>
</dbReference>
<dbReference type="InterPro" id="IPR036259">
    <property type="entry name" value="MFS_trans_sf"/>
</dbReference>
<dbReference type="PRINTS" id="PR01036">
    <property type="entry name" value="TCRTETB"/>
</dbReference>
<feature type="compositionally biased region" description="Low complexity" evidence="5">
    <location>
        <begin position="536"/>
        <end position="550"/>
    </location>
</feature>
<reference evidence="9" key="1">
    <citation type="journal article" date="2019" name="Int. J. Syst. Evol. Microbiol.">
        <title>The Global Catalogue of Microorganisms (GCM) 10K type strain sequencing project: providing services to taxonomists for standard genome sequencing and annotation.</title>
        <authorList>
            <consortium name="The Broad Institute Genomics Platform"/>
            <consortium name="The Broad Institute Genome Sequencing Center for Infectious Disease"/>
            <person name="Wu L."/>
            <person name="Ma J."/>
        </authorList>
    </citation>
    <scope>NUCLEOTIDE SEQUENCE [LARGE SCALE GENOMIC DNA]</scope>
    <source>
        <strain evidence="9">JCM 18952</strain>
    </source>
</reference>
<gene>
    <name evidence="8" type="ORF">GCM10025778_09890</name>
</gene>
<keyword evidence="3 6" id="KW-1133">Transmembrane helix</keyword>
<dbReference type="EMBL" id="BAABLK010000022">
    <property type="protein sequence ID" value="GAA5226456.1"/>
    <property type="molecule type" value="Genomic_DNA"/>
</dbReference>
<evidence type="ECO:0000256" key="4">
    <source>
        <dbReference type="ARBA" id="ARBA00023136"/>
    </source>
</evidence>
<dbReference type="Gene3D" id="1.20.1720.10">
    <property type="entry name" value="Multidrug resistance protein D"/>
    <property type="match status" value="1"/>
</dbReference>
<dbReference type="InterPro" id="IPR020846">
    <property type="entry name" value="MFS_dom"/>
</dbReference>
<feature type="transmembrane region" description="Helical" evidence="6">
    <location>
        <begin position="408"/>
        <end position="431"/>
    </location>
</feature>